<dbReference type="AlphaFoldDB" id="A0A1C6WGZ0"/>
<feature type="compositionally biased region" description="Basic and acidic residues" evidence="1">
    <location>
        <begin position="241"/>
        <end position="256"/>
    </location>
</feature>
<gene>
    <name evidence="2" type="ORF">PCHAJ_000507000</name>
</gene>
<reference evidence="2" key="1">
    <citation type="submission" date="2016-08" db="EMBL/GenBank/DDBJ databases">
        <authorList>
            <consortium name="Pathogen Informatics"/>
        </authorList>
    </citation>
    <scope>NUCLEOTIDE SEQUENCE</scope>
    <source>
        <strain evidence="2">AJ</strain>
    </source>
</reference>
<accession>A0A1C6WGZ0</accession>
<feature type="compositionally biased region" description="Polar residues" evidence="1">
    <location>
        <begin position="282"/>
        <end position="296"/>
    </location>
</feature>
<dbReference type="Proteomes" id="UP000507163">
    <property type="component" value="Unassembled WGS sequence"/>
</dbReference>
<feature type="non-terminal residue" evidence="2">
    <location>
        <position position="296"/>
    </location>
</feature>
<name>A0A1C6WGZ0_PLACU</name>
<feature type="region of interest" description="Disordered" evidence="1">
    <location>
        <begin position="234"/>
        <end position="296"/>
    </location>
</feature>
<dbReference type="Pfam" id="PF06022">
    <property type="entry name" value="Cir_Bir_Yir"/>
    <property type="match status" value="1"/>
</dbReference>
<feature type="non-terminal residue" evidence="2">
    <location>
        <position position="1"/>
    </location>
</feature>
<evidence type="ECO:0000313" key="2">
    <source>
        <dbReference type="EMBL" id="SCL87118.1"/>
    </source>
</evidence>
<dbReference type="InterPro" id="IPR006477">
    <property type="entry name" value="Yir_bir_cir"/>
</dbReference>
<dbReference type="EMBL" id="FMIL01000211">
    <property type="protein sequence ID" value="SCL87118.1"/>
    <property type="molecule type" value="Genomic_DNA"/>
</dbReference>
<sequence length="296" mass="33954">INKNKSIKSYCHNNDCKTKENGINALIAYLFKEFKKSINNHDYNDYDEYLLMWVSDKLFKIRNESKEKKPKPPYMDTITLNNAYEKHLKDHKVKLDYWYLLGIIPGLKEANLRYMAEFYLLLNNICNTIVDYETNGAESKKLSKNSVKCLNQYQNLYINISECKSYLHLLNKLKGIYDDFRNSAINKNGSKNNLATNLKKLTKPNGEEMNAVKGFKSYNFSKKKCNSLDKKVASVQLQSSSKEESPLPQEPEKKESAPQSSELQQTSTALPAPPQALKQDLASPSQSPEQPNDQLS</sequence>
<organism evidence="2">
    <name type="scientific">Plasmodium chabaudi chabaudi</name>
    <dbReference type="NCBI Taxonomy" id="31271"/>
    <lineage>
        <taxon>Eukaryota</taxon>
        <taxon>Sar</taxon>
        <taxon>Alveolata</taxon>
        <taxon>Apicomplexa</taxon>
        <taxon>Aconoidasida</taxon>
        <taxon>Haemosporida</taxon>
        <taxon>Plasmodiidae</taxon>
        <taxon>Plasmodium</taxon>
        <taxon>Plasmodium (Vinckeia)</taxon>
    </lineage>
</organism>
<feature type="compositionally biased region" description="Polar residues" evidence="1">
    <location>
        <begin position="257"/>
        <end position="269"/>
    </location>
</feature>
<evidence type="ECO:0000256" key="1">
    <source>
        <dbReference type="SAM" id="MobiDB-lite"/>
    </source>
</evidence>
<protein>
    <submittedName>
        <fullName evidence="2">Plasmodium variant antigen protein Cir/Yir/Bir, putative</fullName>
    </submittedName>
</protein>
<proteinExistence type="predicted"/>